<evidence type="ECO:0000256" key="5">
    <source>
        <dbReference type="RuleBase" id="RU363107"/>
    </source>
</evidence>
<comment type="subcellular location">
    <subcellularLocation>
        <location evidence="1 5">Membrane</location>
        <topology evidence="1 5">Multi-pass membrane protein</topology>
    </subcellularLocation>
</comment>
<dbReference type="RefSeq" id="XP_024666546.1">
    <property type="nucleotide sequence ID" value="XM_024810778.1"/>
</dbReference>
<reference evidence="6 7" key="1">
    <citation type="submission" date="2017-04" db="EMBL/GenBank/DDBJ databases">
        <title>Genome sequencing of [Candida] sorbophila.</title>
        <authorList>
            <person name="Ahn J.O."/>
        </authorList>
    </citation>
    <scope>NUCLEOTIDE SEQUENCE [LARGE SCALE GENOMIC DNA]</scope>
    <source>
        <strain evidence="6 7">DS02</strain>
    </source>
</reference>
<dbReference type="PANTHER" id="PTHR19317:SF0">
    <property type="entry name" value="PRENYLATED RAB ACCEPTOR PROTEIN 1"/>
    <property type="match status" value="1"/>
</dbReference>
<evidence type="ECO:0000313" key="6">
    <source>
        <dbReference type="EMBL" id="PRT56601.1"/>
    </source>
</evidence>
<dbReference type="GO" id="GO:0005794">
    <property type="term" value="C:Golgi apparatus"/>
    <property type="evidence" value="ECO:0007669"/>
    <property type="project" value="TreeGrafter"/>
</dbReference>
<keyword evidence="3 5" id="KW-1133">Transmembrane helix</keyword>
<proteinExistence type="inferred from homology"/>
<comment type="similarity">
    <text evidence="5">Belongs to the PRA1 family.</text>
</comment>
<sequence>MSFLSRVSFALPSNLSLDNLRAESSSIRNRLSNVKGVREFFAFNRLSRPEGWGDAQARIAFNLSYFSSNYLMILVMLSLYSLLTNPLLLFVLFLGFGGFMTISALGGQDLVTPFGTITSQSLYIGLGVIVVPLFIIASPLATLFWLIGAAGVTILGHAALLEKPLESEFADQV</sequence>
<dbReference type="Pfam" id="PF03208">
    <property type="entry name" value="PRA1"/>
    <property type="match status" value="1"/>
</dbReference>
<evidence type="ECO:0000256" key="2">
    <source>
        <dbReference type="ARBA" id="ARBA00022692"/>
    </source>
</evidence>
<dbReference type="PANTHER" id="PTHR19317">
    <property type="entry name" value="PRENYLATED RAB ACCEPTOR 1-RELATED"/>
    <property type="match status" value="1"/>
</dbReference>
<feature type="transmembrane region" description="Helical" evidence="5">
    <location>
        <begin position="143"/>
        <end position="161"/>
    </location>
</feature>
<name>A0A2T0FNN0_9ASCO</name>
<keyword evidence="2 5" id="KW-0812">Transmembrane</keyword>
<dbReference type="GO" id="GO:0016020">
    <property type="term" value="C:membrane"/>
    <property type="evidence" value="ECO:0007669"/>
    <property type="project" value="UniProtKB-SubCell"/>
</dbReference>
<keyword evidence="4 5" id="KW-0472">Membrane</keyword>
<evidence type="ECO:0000256" key="1">
    <source>
        <dbReference type="ARBA" id="ARBA00004141"/>
    </source>
</evidence>
<dbReference type="GeneID" id="36517969"/>
<comment type="caution">
    <text evidence="6">The sequence shown here is derived from an EMBL/GenBank/DDBJ whole genome shotgun (WGS) entry which is preliminary data.</text>
</comment>
<dbReference type="EMBL" id="NDIQ01000022">
    <property type="protein sequence ID" value="PRT56601.1"/>
    <property type="molecule type" value="Genomic_DNA"/>
</dbReference>
<accession>A0A2T0FNN0</accession>
<evidence type="ECO:0000313" key="7">
    <source>
        <dbReference type="Proteomes" id="UP000238350"/>
    </source>
</evidence>
<evidence type="ECO:0000256" key="3">
    <source>
        <dbReference type="ARBA" id="ARBA00022989"/>
    </source>
</evidence>
<gene>
    <name evidence="6" type="ORF">B9G98_04221</name>
</gene>
<dbReference type="Proteomes" id="UP000238350">
    <property type="component" value="Unassembled WGS sequence"/>
</dbReference>
<dbReference type="OrthoDB" id="63113at2759"/>
<dbReference type="AlphaFoldDB" id="A0A2T0FNN0"/>
<protein>
    <recommendedName>
        <fullName evidence="5">PRA1 family protein</fullName>
    </recommendedName>
</protein>
<evidence type="ECO:0000256" key="4">
    <source>
        <dbReference type="ARBA" id="ARBA00023136"/>
    </source>
</evidence>
<dbReference type="STRING" id="45607.A0A2T0FNN0"/>
<organism evidence="6 7">
    <name type="scientific">Wickerhamiella sorbophila</name>
    <dbReference type="NCBI Taxonomy" id="45607"/>
    <lineage>
        <taxon>Eukaryota</taxon>
        <taxon>Fungi</taxon>
        <taxon>Dikarya</taxon>
        <taxon>Ascomycota</taxon>
        <taxon>Saccharomycotina</taxon>
        <taxon>Dipodascomycetes</taxon>
        <taxon>Dipodascales</taxon>
        <taxon>Trichomonascaceae</taxon>
        <taxon>Wickerhamiella</taxon>
    </lineage>
</organism>
<dbReference type="InterPro" id="IPR004895">
    <property type="entry name" value="Prenylated_rab_accept_PRA1"/>
</dbReference>
<feature type="transmembrane region" description="Helical" evidence="5">
    <location>
        <begin position="87"/>
        <end position="105"/>
    </location>
</feature>
<feature type="transmembrane region" description="Helical" evidence="5">
    <location>
        <begin position="117"/>
        <end position="136"/>
    </location>
</feature>
<keyword evidence="7" id="KW-1185">Reference proteome</keyword>